<dbReference type="Proteomes" id="UP000184418">
    <property type="component" value="Unassembled WGS sequence"/>
</dbReference>
<dbReference type="AlphaFoldDB" id="A0A1M6GU18"/>
<accession>A0A1M6GU18</accession>
<organism evidence="1 2">
    <name type="scientific">Hymenobacter daecheongensis DSM 21074</name>
    <dbReference type="NCBI Taxonomy" id="1121955"/>
    <lineage>
        <taxon>Bacteria</taxon>
        <taxon>Pseudomonadati</taxon>
        <taxon>Bacteroidota</taxon>
        <taxon>Cytophagia</taxon>
        <taxon>Cytophagales</taxon>
        <taxon>Hymenobacteraceae</taxon>
        <taxon>Hymenobacter</taxon>
    </lineage>
</organism>
<evidence type="ECO:0000313" key="1">
    <source>
        <dbReference type="EMBL" id="SHJ13458.1"/>
    </source>
</evidence>
<dbReference type="EMBL" id="FQYN01000004">
    <property type="protein sequence ID" value="SHJ13458.1"/>
    <property type="molecule type" value="Genomic_DNA"/>
</dbReference>
<dbReference type="STRING" id="1121955.SAMN02745146_2392"/>
<evidence type="ECO:0000313" key="2">
    <source>
        <dbReference type="Proteomes" id="UP000184418"/>
    </source>
</evidence>
<sequence length="150" mass="16789">MSVCGSRPASWLLPLTFINRLTSNLPVADDPQLYDVNLLDCPDGWFGGAWQVRTRSLGPPTIFSQAAELHLHPNPARLELLDQARHQHSGHWAVERDPILKRPYLTLEAAGEQTRALITRLRRSSQGQYASLTLYLQSGTELILDLLPTP</sequence>
<proteinExistence type="predicted"/>
<protein>
    <submittedName>
        <fullName evidence="1">Uncharacterized protein</fullName>
    </submittedName>
</protein>
<name>A0A1M6GU18_9BACT</name>
<reference evidence="1 2" key="1">
    <citation type="submission" date="2016-11" db="EMBL/GenBank/DDBJ databases">
        <authorList>
            <person name="Jaros S."/>
            <person name="Januszkiewicz K."/>
            <person name="Wedrychowicz H."/>
        </authorList>
    </citation>
    <scope>NUCLEOTIDE SEQUENCE [LARGE SCALE GENOMIC DNA]</scope>
    <source>
        <strain evidence="1 2">DSM 21074</strain>
    </source>
</reference>
<keyword evidence="2" id="KW-1185">Reference proteome</keyword>
<gene>
    <name evidence="1" type="ORF">SAMN02745146_2392</name>
</gene>